<feature type="compositionally biased region" description="Acidic residues" evidence="3">
    <location>
        <begin position="294"/>
        <end position="314"/>
    </location>
</feature>
<keyword evidence="2" id="KW-0963">Cytoplasm</keyword>
<dbReference type="GO" id="GO:0003723">
    <property type="term" value="F:RNA binding"/>
    <property type="evidence" value="ECO:0007669"/>
    <property type="project" value="InterPro"/>
</dbReference>
<reference evidence="5" key="1">
    <citation type="journal article" date="2010" name="Dev. Biol.">
        <title>Different requirements for conserved post-transcriptional regulators in planarian regeneration and stem cell maintenance.</title>
        <authorList>
            <person name="Rouhana L."/>
            <person name="Shibata N."/>
            <person name="Nishimura O."/>
            <person name="Agata K."/>
        </authorList>
    </citation>
    <scope>NUCLEOTIDE SEQUENCE</scope>
</reference>
<feature type="compositionally biased region" description="Polar residues" evidence="3">
    <location>
        <begin position="454"/>
        <end position="467"/>
    </location>
</feature>
<dbReference type="SMART" id="SM00543">
    <property type="entry name" value="MIF4G"/>
    <property type="match status" value="1"/>
</dbReference>
<proteinExistence type="evidence at transcript level"/>
<organism evidence="5">
    <name type="scientific">Dugesia japonica</name>
    <name type="common">Planarian</name>
    <dbReference type="NCBI Taxonomy" id="6161"/>
    <lineage>
        <taxon>Eukaryota</taxon>
        <taxon>Metazoa</taxon>
        <taxon>Spiralia</taxon>
        <taxon>Lophotrochozoa</taxon>
        <taxon>Platyhelminthes</taxon>
        <taxon>Rhabditophora</taxon>
        <taxon>Seriata</taxon>
        <taxon>Tricladida</taxon>
        <taxon>Continenticola</taxon>
        <taxon>Geoplanoidea</taxon>
        <taxon>Dugesiidae</taxon>
        <taxon>Dugesia</taxon>
    </lineage>
</organism>
<evidence type="ECO:0000256" key="3">
    <source>
        <dbReference type="SAM" id="MobiDB-lite"/>
    </source>
</evidence>
<protein>
    <submittedName>
        <fullName evidence="5">Up-frameshift-2 nonsense mediated mRNA decay factor</fullName>
    </submittedName>
</protein>
<dbReference type="InterPro" id="IPR039762">
    <property type="entry name" value="Nmd2/UPF2"/>
</dbReference>
<dbReference type="EMBL" id="GU305866">
    <property type="protein sequence ID" value="ADF47414.1"/>
    <property type="molecule type" value="mRNA"/>
</dbReference>
<dbReference type="PANTHER" id="PTHR12839">
    <property type="entry name" value="NONSENSE-MEDIATED MRNA DECAY PROTEIN 2 UP-FRAMESHIFT SUPPRESSOR 2"/>
    <property type="match status" value="1"/>
</dbReference>
<dbReference type="PANTHER" id="PTHR12839:SF7">
    <property type="entry name" value="REGULATOR OF NONSENSE TRANSCRIPTS 2"/>
    <property type="match status" value="1"/>
</dbReference>
<dbReference type="GO" id="GO:0035145">
    <property type="term" value="C:exon-exon junction complex"/>
    <property type="evidence" value="ECO:0007669"/>
    <property type="project" value="TreeGrafter"/>
</dbReference>
<dbReference type="Pfam" id="PF04050">
    <property type="entry name" value="Upf2"/>
    <property type="match status" value="1"/>
</dbReference>
<gene>
    <name evidence="5" type="primary">UPF-2</name>
</gene>
<feature type="region of interest" description="Disordered" evidence="3">
    <location>
        <begin position="453"/>
        <end position="495"/>
    </location>
</feature>
<feature type="compositionally biased region" description="Polar residues" evidence="3">
    <location>
        <begin position="486"/>
        <end position="495"/>
    </location>
</feature>
<dbReference type="Gene3D" id="1.25.40.180">
    <property type="match status" value="1"/>
</dbReference>
<evidence type="ECO:0000313" key="5">
    <source>
        <dbReference type="EMBL" id="ADF47414.1"/>
    </source>
</evidence>
<dbReference type="Pfam" id="PF02854">
    <property type="entry name" value="MIF4G"/>
    <property type="match status" value="1"/>
</dbReference>
<evidence type="ECO:0000259" key="4">
    <source>
        <dbReference type="SMART" id="SM00543"/>
    </source>
</evidence>
<name>D5JG44_DUGJA</name>
<sequence length="495" mass="56790">FLRKLLYVDLNKHNNDKIFKLLRKFNWNDAEFLDFAVQTFTEVWRVKFNNVPYLASVLAGLAPYHEELVVSVVDNLIEEVRVGMEVNDPKFNQNRVSVIRYLGYFYVYKLVNANVIFNVLYSLISFGVSLDVTVESQLDSADNFFRVNLIYTLLDCCGQYFKTGSVGKKLDVYFLYLQQYFLFKKSLETLLSSKSEEQETLQDKAKSPFTILIEGQLNDMITSLRPKCKIYSTLEDVRASIEKFEADCIKKLNAKSIYLSHDEAVQDSNQGLHIIEEETGDEGAVNQETADSLGNDDEENESSDETGDNADTADEFLNTSNKDPNKPRFIPCAEDAEFQQMVDQMQTESLQIHQNQPTKIMSINVTIPKHLKTKTDISEMILDDNLELKATVAYALVSKKGGKNQYTEINVPRNVEFVSKLIEEKTISEKQRKSLNKVVLAMHHAQQQEEYLEETQSVNHNQSSLNSNDRRHRYVPNKGVPDTSDIFGSSNRRKY</sequence>
<feature type="non-terminal residue" evidence="5">
    <location>
        <position position="1"/>
    </location>
</feature>
<feature type="region of interest" description="Disordered" evidence="3">
    <location>
        <begin position="277"/>
        <end position="327"/>
    </location>
</feature>
<evidence type="ECO:0000256" key="2">
    <source>
        <dbReference type="ARBA" id="ARBA00022490"/>
    </source>
</evidence>
<evidence type="ECO:0000256" key="1">
    <source>
        <dbReference type="ARBA" id="ARBA00004496"/>
    </source>
</evidence>
<dbReference type="InterPro" id="IPR016024">
    <property type="entry name" value="ARM-type_fold"/>
</dbReference>
<accession>D5JG44</accession>
<dbReference type="SUPFAM" id="SSF48371">
    <property type="entry name" value="ARM repeat"/>
    <property type="match status" value="1"/>
</dbReference>
<dbReference type="AlphaFoldDB" id="D5JG44"/>
<dbReference type="InterPro" id="IPR003890">
    <property type="entry name" value="MIF4G-like_typ-3"/>
</dbReference>
<comment type="subcellular location">
    <subcellularLocation>
        <location evidence="1">Cytoplasm</location>
    </subcellularLocation>
</comment>
<feature type="domain" description="MIF4G" evidence="4">
    <location>
        <begin position="1"/>
        <end position="227"/>
    </location>
</feature>
<dbReference type="GO" id="GO:0000184">
    <property type="term" value="P:nuclear-transcribed mRNA catabolic process, nonsense-mediated decay"/>
    <property type="evidence" value="ECO:0007669"/>
    <property type="project" value="InterPro"/>
</dbReference>
<dbReference type="GO" id="GO:0005737">
    <property type="term" value="C:cytoplasm"/>
    <property type="evidence" value="ECO:0007669"/>
    <property type="project" value="UniProtKB-SubCell"/>
</dbReference>
<dbReference type="InterPro" id="IPR007193">
    <property type="entry name" value="Upf2/Nmd2_C"/>
</dbReference>